<dbReference type="EMBL" id="JAGFMF010011862">
    <property type="protein sequence ID" value="KAG8510816.1"/>
    <property type="molecule type" value="Genomic_DNA"/>
</dbReference>
<name>A0A8J6DJU5_GALPY</name>
<evidence type="ECO:0000313" key="3">
    <source>
        <dbReference type="Proteomes" id="UP000700334"/>
    </source>
</evidence>
<dbReference type="GO" id="GO:0000502">
    <property type="term" value="C:proteasome complex"/>
    <property type="evidence" value="ECO:0007669"/>
    <property type="project" value="UniProtKB-KW"/>
</dbReference>
<evidence type="ECO:0000313" key="2">
    <source>
        <dbReference type="EMBL" id="KAG8510816.1"/>
    </source>
</evidence>
<dbReference type="Pfam" id="PF21236">
    <property type="entry name" value="OB_PRS7"/>
    <property type="match status" value="1"/>
</dbReference>
<accession>A0A8J6DJU5</accession>
<dbReference type="Proteomes" id="UP000700334">
    <property type="component" value="Unassembled WGS sequence"/>
</dbReference>
<feature type="non-terminal residue" evidence="2">
    <location>
        <position position="120"/>
    </location>
</feature>
<comment type="caution">
    <text evidence="2">The sequence shown here is derived from an EMBL/GenBank/DDBJ whole genome shotgun (WGS) entry which is preliminary data.</text>
</comment>
<dbReference type="InterPro" id="IPR012340">
    <property type="entry name" value="NA-bd_OB-fold"/>
</dbReference>
<gene>
    <name evidence="2" type="ORF">J0S82_010471</name>
</gene>
<dbReference type="OrthoDB" id="1937997at2759"/>
<sequence length="120" mass="13895">MSCLHRDFAHDKKTLQNEQPLLVARYTKIINADLKDLNYIINVKQFTKHEKGMRTGMDRNKFQIHIQLPPKIDLAVTMKQEVEKPDVIYSDVERSVNLGMELLKIGLLFSLVATDKKLCL</sequence>
<keyword evidence="3" id="KW-1185">Reference proteome</keyword>
<dbReference type="Gene3D" id="2.40.50.140">
    <property type="entry name" value="Nucleic acid-binding proteins"/>
    <property type="match status" value="1"/>
</dbReference>
<feature type="domain" description="26S proteasome regulatory subunit 7-like OB" evidence="1">
    <location>
        <begin position="15"/>
        <end position="48"/>
    </location>
</feature>
<protein>
    <submittedName>
        <fullName evidence="2">26S proteasome regulatory subunit 7</fullName>
    </submittedName>
</protein>
<reference evidence="2" key="1">
    <citation type="journal article" date="2021" name="Evol. Appl.">
        <title>The genome of the Pyrenean desman and the effects of bottlenecks and inbreeding on the genomic landscape of an endangered species.</title>
        <authorList>
            <person name="Escoda L."/>
            <person name="Castresana J."/>
        </authorList>
    </citation>
    <scope>NUCLEOTIDE SEQUENCE</scope>
    <source>
        <strain evidence="2">IBE-C5619</strain>
    </source>
</reference>
<evidence type="ECO:0000259" key="1">
    <source>
        <dbReference type="Pfam" id="PF21236"/>
    </source>
</evidence>
<organism evidence="2 3">
    <name type="scientific">Galemys pyrenaicus</name>
    <name type="common">Iberian desman</name>
    <name type="synonym">Pyrenean desman</name>
    <dbReference type="NCBI Taxonomy" id="202257"/>
    <lineage>
        <taxon>Eukaryota</taxon>
        <taxon>Metazoa</taxon>
        <taxon>Chordata</taxon>
        <taxon>Craniata</taxon>
        <taxon>Vertebrata</taxon>
        <taxon>Euteleostomi</taxon>
        <taxon>Mammalia</taxon>
        <taxon>Eutheria</taxon>
        <taxon>Laurasiatheria</taxon>
        <taxon>Eulipotyphla</taxon>
        <taxon>Talpidae</taxon>
        <taxon>Galemys</taxon>
    </lineage>
</organism>
<keyword evidence="2" id="KW-0647">Proteasome</keyword>
<dbReference type="AlphaFoldDB" id="A0A8J6DJU5"/>
<proteinExistence type="predicted"/>
<dbReference type="InterPro" id="IPR048723">
    <property type="entry name" value="OB_PRS7"/>
</dbReference>